<dbReference type="AlphaFoldDB" id="A0A6M3LDE8"/>
<name>A0A6M3LDE8_9ZZZZ</name>
<proteinExistence type="predicted"/>
<evidence type="ECO:0000313" key="2">
    <source>
        <dbReference type="EMBL" id="QJA91128.1"/>
    </source>
</evidence>
<dbReference type="EMBL" id="MT144754">
    <property type="protein sequence ID" value="QJH98839.1"/>
    <property type="molecule type" value="Genomic_DNA"/>
</dbReference>
<reference evidence="2" key="1">
    <citation type="submission" date="2020-03" db="EMBL/GenBank/DDBJ databases">
        <title>The deep terrestrial virosphere.</title>
        <authorList>
            <person name="Holmfeldt K."/>
            <person name="Nilsson E."/>
            <person name="Simone D."/>
            <person name="Lopez-Fernandez M."/>
            <person name="Wu X."/>
            <person name="de Brujin I."/>
            <person name="Lundin D."/>
            <person name="Andersson A."/>
            <person name="Bertilsson S."/>
            <person name="Dopson M."/>
        </authorList>
    </citation>
    <scope>NUCLEOTIDE SEQUENCE</scope>
    <source>
        <strain evidence="1">MM415A00701</strain>
        <strain evidence="2">MM415B03456</strain>
        <strain evidence="3">TM448B01407</strain>
    </source>
</reference>
<evidence type="ECO:0000313" key="3">
    <source>
        <dbReference type="EMBL" id="QJH98839.1"/>
    </source>
</evidence>
<protein>
    <submittedName>
        <fullName evidence="2">Uncharacterized protein</fullName>
    </submittedName>
</protein>
<dbReference type="EMBL" id="MT142964">
    <property type="protein sequence ID" value="QJA91128.1"/>
    <property type="molecule type" value="Genomic_DNA"/>
</dbReference>
<organism evidence="2">
    <name type="scientific">viral metagenome</name>
    <dbReference type="NCBI Taxonomy" id="1070528"/>
    <lineage>
        <taxon>unclassified sequences</taxon>
        <taxon>metagenomes</taxon>
        <taxon>organismal metagenomes</taxon>
    </lineage>
</organism>
<accession>A0A6M3LDE8</accession>
<dbReference type="EMBL" id="MT142426">
    <property type="protein sequence ID" value="QJA80557.1"/>
    <property type="molecule type" value="Genomic_DNA"/>
</dbReference>
<evidence type="ECO:0000313" key="1">
    <source>
        <dbReference type="EMBL" id="QJA80557.1"/>
    </source>
</evidence>
<sequence length="100" mass="11858">MAWNYRIVQRKKEFIYEKIDARKEVFAQFREKRRELSWVDLDKGTKVAYQIADWLDWISAAIKIHQARKSWWERVGSRILKALEAVLIIAGAIAKKSLPI</sequence>
<gene>
    <name evidence="1" type="ORF">MM415A00701_0026</name>
    <name evidence="2" type="ORF">MM415B03456_0002</name>
    <name evidence="3" type="ORF">TM448B01407_0019</name>
</gene>